<accession>A0A1C5G3W6</accession>
<feature type="transmembrane region" description="Helical" evidence="1">
    <location>
        <begin position="72"/>
        <end position="91"/>
    </location>
</feature>
<keyword evidence="1" id="KW-0472">Membrane</keyword>
<sequence length="190" mass="20771">MCALPGAGARRVCGRRCVIVRDVPRTHPPAGPTREAARRRLRSLAGWELLNVPLQAWLWFRVVDVPLTAANIAGFGSVAALLVVGAAYWALKLRQLRLGRSRLPGLRHFATARAALPVLLVAVLAACAVAAVRTPGAQSYPGLAFGIFAVLEYVNYFHVQLMHDNRADLRRLATVGFRRAHLARDLRAAR</sequence>
<evidence type="ECO:0000313" key="3">
    <source>
        <dbReference type="Proteomes" id="UP000198251"/>
    </source>
</evidence>
<keyword evidence="1" id="KW-1133">Transmembrane helix</keyword>
<keyword evidence="3" id="KW-1185">Reference proteome</keyword>
<dbReference type="EMBL" id="LT607733">
    <property type="protein sequence ID" value="SCG14398.1"/>
    <property type="molecule type" value="Genomic_DNA"/>
</dbReference>
<organism evidence="2 3">
    <name type="scientific">Micromonospora echinofusca</name>
    <dbReference type="NCBI Taxonomy" id="47858"/>
    <lineage>
        <taxon>Bacteria</taxon>
        <taxon>Bacillati</taxon>
        <taxon>Actinomycetota</taxon>
        <taxon>Actinomycetes</taxon>
        <taxon>Micromonosporales</taxon>
        <taxon>Micromonosporaceae</taxon>
        <taxon>Micromonospora</taxon>
    </lineage>
</organism>
<proteinExistence type="predicted"/>
<evidence type="ECO:0000313" key="2">
    <source>
        <dbReference type="EMBL" id="SCG14398.1"/>
    </source>
</evidence>
<reference evidence="2 3" key="1">
    <citation type="submission" date="2016-06" db="EMBL/GenBank/DDBJ databases">
        <authorList>
            <person name="Kjaerup R.B."/>
            <person name="Dalgaard T.S."/>
            <person name="Juul-Madsen H.R."/>
        </authorList>
    </citation>
    <scope>NUCLEOTIDE SEQUENCE [LARGE SCALE GENOMIC DNA]</scope>
    <source>
        <strain evidence="2 3">DSM 43913</strain>
    </source>
</reference>
<gene>
    <name evidence="2" type="ORF">GA0070610_0601</name>
</gene>
<keyword evidence="1" id="KW-0812">Transmembrane</keyword>
<dbReference type="AlphaFoldDB" id="A0A1C5G3W6"/>
<feature type="transmembrane region" description="Helical" evidence="1">
    <location>
        <begin position="138"/>
        <end position="156"/>
    </location>
</feature>
<evidence type="ECO:0000256" key="1">
    <source>
        <dbReference type="SAM" id="Phobius"/>
    </source>
</evidence>
<dbReference type="Proteomes" id="UP000198251">
    <property type="component" value="Chromosome I"/>
</dbReference>
<name>A0A1C5G3W6_MICEH</name>
<feature type="transmembrane region" description="Helical" evidence="1">
    <location>
        <begin position="112"/>
        <end position="132"/>
    </location>
</feature>
<protein>
    <submittedName>
        <fullName evidence="2">Uncharacterized protein</fullName>
    </submittedName>
</protein>